<feature type="domain" description="Histidine kinase/HSP90-like ATPase" evidence="9">
    <location>
        <begin position="191"/>
        <end position="331"/>
    </location>
</feature>
<evidence type="ECO:0000256" key="8">
    <source>
        <dbReference type="ARBA" id="ARBA00023235"/>
    </source>
</evidence>
<reference evidence="11 12" key="1">
    <citation type="submission" date="2018-11" db="EMBL/GenBank/DDBJ databases">
        <title>Complete genome sequence of Paenibacillus baekrokdamisoli strain KCTC 33723.</title>
        <authorList>
            <person name="Kang S.W."/>
            <person name="Lee K.C."/>
            <person name="Kim K.K."/>
            <person name="Kim J.S."/>
            <person name="Kim D.S."/>
            <person name="Ko S.H."/>
            <person name="Yang S.H."/>
            <person name="Lee J.S."/>
        </authorList>
    </citation>
    <scope>NUCLEOTIDE SEQUENCE [LARGE SCALE GENOMIC DNA]</scope>
    <source>
        <strain evidence="11 12">KCTC 33723</strain>
    </source>
</reference>
<dbReference type="PANTHER" id="PTHR45866:SF1">
    <property type="entry name" value="DNA GYRASE SUBUNIT B, MITOCHONDRIAL"/>
    <property type="match status" value="1"/>
</dbReference>
<dbReference type="KEGG" id="pbk:Back11_33960"/>
<dbReference type="Proteomes" id="UP000275368">
    <property type="component" value="Chromosome"/>
</dbReference>
<keyword evidence="8" id="KW-0413">Isomerase</keyword>
<keyword evidence="12" id="KW-1185">Reference proteome</keyword>
<evidence type="ECO:0000256" key="3">
    <source>
        <dbReference type="ARBA" id="ARBA00012895"/>
    </source>
</evidence>
<dbReference type="PANTHER" id="PTHR45866">
    <property type="entry name" value="DNA GYRASE/TOPOISOMERASE SUBUNIT B"/>
    <property type="match status" value="1"/>
</dbReference>
<dbReference type="Gene3D" id="1.10.10.10">
    <property type="entry name" value="Winged helix-like DNA-binding domain superfamily/Winged helix DNA-binding domain"/>
    <property type="match status" value="1"/>
</dbReference>
<dbReference type="CDD" id="cd00090">
    <property type="entry name" value="HTH_ARSR"/>
    <property type="match status" value="1"/>
</dbReference>
<dbReference type="InterPro" id="IPR003594">
    <property type="entry name" value="HATPase_dom"/>
</dbReference>
<dbReference type="InterPro" id="IPR001845">
    <property type="entry name" value="HTH_ArsR_DNA-bd_dom"/>
</dbReference>
<comment type="similarity">
    <text evidence="2">Belongs to the type II topoisomerase GyrB family.</text>
</comment>
<evidence type="ECO:0000313" key="11">
    <source>
        <dbReference type="EMBL" id="BBH22051.1"/>
    </source>
</evidence>
<dbReference type="GO" id="GO:0003677">
    <property type="term" value="F:DNA binding"/>
    <property type="evidence" value="ECO:0007669"/>
    <property type="project" value="UniProtKB-KW"/>
</dbReference>
<dbReference type="EC" id="5.6.2.2" evidence="3"/>
<sequence length="366" mass="40994">MTRDYGNEIDELKGQMDQLLLKIDKLTGTKNRIHFNIEDQVETNENQGTIFYSGHLRNEKDHFLWEPQERNFSQLLNLDSEKVAKILSALGHKQRLDILRAVLRGPLNGTELVDQLNMGTTGQLYHHIKALLGADLLTQEERGGKYRISKERTLPFLLLLAAVSDLMDTSDYLDMSEVRTHVDTYLGSASESGHDVHLLLWAIIENSILEHKAGYCSDISIYTHSDGSITVSDNGRGIPVSILPKSEKTTVQSVLTEINRPGYTYFVKGGEKGISIAVVNALSQKLHVEIRREGTVYRQEYSNGIPQTGLMIVGTTKETGTSVTVKPLPEIFATAISRDKISNHIKEIQEEYPDLNISFDDGNVND</sequence>
<dbReference type="InterPro" id="IPR011991">
    <property type="entry name" value="ArsR-like_HTH"/>
</dbReference>
<evidence type="ECO:0000313" key="12">
    <source>
        <dbReference type="Proteomes" id="UP000275368"/>
    </source>
</evidence>
<dbReference type="InterPro" id="IPR036388">
    <property type="entry name" value="WH-like_DNA-bd_sf"/>
</dbReference>
<dbReference type="OrthoDB" id="4479164at2"/>
<dbReference type="SUPFAM" id="SSF55874">
    <property type="entry name" value="ATPase domain of HSP90 chaperone/DNA topoisomerase II/histidine kinase"/>
    <property type="match status" value="1"/>
</dbReference>
<evidence type="ECO:0000256" key="6">
    <source>
        <dbReference type="ARBA" id="ARBA00023029"/>
    </source>
</evidence>
<dbReference type="GO" id="GO:0003700">
    <property type="term" value="F:DNA-binding transcription factor activity"/>
    <property type="evidence" value="ECO:0007669"/>
    <property type="project" value="InterPro"/>
</dbReference>
<dbReference type="EMBL" id="AP019308">
    <property type="protein sequence ID" value="BBH22051.1"/>
    <property type="molecule type" value="Genomic_DNA"/>
</dbReference>
<dbReference type="AlphaFoldDB" id="A0A3G9J8C8"/>
<keyword evidence="7" id="KW-0238">DNA-binding</keyword>
<comment type="catalytic activity">
    <reaction evidence="1">
        <text>ATP-dependent breakage, passage and rejoining of double-stranded DNA.</text>
        <dbReference type="EC" id="5.6.2.2"/>
    </reaction>
</comment>
<dbReference type="PRINTS" id="PR00418">
    <property type="entry name" value="TPI2FAMILY"/>
</dbReference>
<dbReference type="GO" id="GO:0005524">
    <property type="term" value="F:ATP binding"/>
    <property type="evidence" value="ECO:0007669"/>
    <property type="project" value="UniProtKB-KW"/>
</dbReference>
<organism evidence="11 12">
    <name type="scientific">Paenibacillus baekrokdamisoli</name>
    <dbReference type="NCBI Taxonomy" id="1712516"/>
    <lineage>
        <taxon>Bacteria</taxon>
        <taxon>Bacillati</taxon>
        <taxon>Bacillota</taxon>
        <taxon>Bacilli</taxon>
        <taxon>Bacillales</taxon>
        <taxon>Paenibacillaceae</taxon>
        <taxon>Paenibacillus</taxon>
    </lineage>
</organism>
<name>A0A3G9J8C8_9BACL</name>
<dbReference type="SUPFAM" id="SSF46785">
    <property type="entry name" value="Winged helix' DNA-binding domain"/>
    <property type="match status" value="1"/>
</dbReference>
<evidence type="ECO:0000256" key="2">
    <source>
        <dbReference type="ARBA" id="ARBA00010708"/>
    </source>
</evidence>
<accession>A0A3G9J8C8</accession>
<evidence type="ECO:0000256" key="7">
    <source>
        <dbReference type="ARBA" id="ARBA00023125"/>
    </source>
</evidence>
<dbReference type="GO" id="GO:0003918">
    <property type="term" value="F:DNA topoisomerase type II (double strand cut, ATP-hydrolyzing) activity"/>
    <property type="evidence" value="ECO:0007669"/>
    <property type="project" value="UniProtKB-EC"/>
</dbReference>
<protein>
    <recommendedName>
        <fullName evidence="3">DNA topoisomerase (ATP-hydrolyzing)</fullName>
        <ecNumber evidence="3">5.6.2.2</ecNumber>
    </recommendedName>
</protein>
<dbReference type="SMART" id="SM00387">
    <property type="entry name" value="HATPase_c"/>
    <property type="match status" value="1"/>
</dbReference>
<evidence type="ECO:0000259" key="10">
    <source>
        <dbReference type="SMART" id="SM00418"/>
    </source>
</evidence>
<feature type="domain" description="HTH arsR-type" evidence="10">
    <location>
        <begin position="85"/>
        <end position="162"/>
    </location>
</feature>
<keyword evidence="6" id="KW-0799">Topoisomerase</keyword>
<gene>
    <name evidence="11" type="ORF">Back11_33960</name>
</gene>
<dbReference type="RefSeq" id="WP_125659523.1">
    <property type="nucleotide sequence ID" value="NZ_AP019308.1"/>
</dbReference>
<dbReference type="InterPro" id="IPR036390">
    <property type="entry name" value="WH_DNA-bd_sf"/>
</dbReference>
<dbReference type="Pfam" id="PF02518">
    <property type="entry name" value="HATPase_c"/>
    <property type="match status" value="1"/>
</dbReference>
<evidence type="ECO:0000256" key="4">
    <source>
        <dbReference type="ARBA" id="ARBA00022741"/>
    </source>
</evidence>
<evidence type="ECO:0000259" key="9">
    <source>
        <dbReference type="SMART" id="SM00387"/>
    </source>
</evidence>
<proteinExistence type="inferred from homology"/>
<keyword evidence="4" id="KW-0547">Nucleotide-binding</keyword>
<dbReference type="Gene3D" id="3.30.565.10">
    <property type="entry name" value="Histidine kinase-like ATPase, C-terminal domain"/>
    <property type="match status" value="1"/>
</dbReference>
<dbReference type="SMART" id="SM00418">
    <property type="entry name" value="HTH_ARSR"/>
    <property type="match status" value="1"/>
</dbReference>
<evidence type="ECO:0000256" key="5">
    <source>
        <dbReference type="ARBA" id="ARBA00022840"/>
    </source>
</evidence>
<dbReference type="InterPro" id="IPR036890">
    <property type="entry name" value="HATPase_C_sf"/>
</dbReference>
<keyword evidence="5" id="KW-0067">ATP-binding</keyword>
<evidence type="ECO:0000256" key="1">
    <source>
        <dbReference type="ARBA" id="ARBA00000185"/>
    </source>
</evidence>